<gene>
    <name evidence="2" type="ORF">LTR36_007372</name>
</gene>
<dbReference type="EMBL" id="JAVFHQ010000048">
    <property type="protein sequence ID" value="KAK4541840.1"/>
    <property type="molecule type" value="Genomic_DNA"/>
</dbReference>
<feature type="region of interest" description="Disordered" evidence="1">
    <location>
        <begin position="344"/>
        <end position="370"/>
    </location>
</feature>
<protein>
    <submittedName>
        <fullName evidence="2">Uncharacterized protein</fullName>
    </submittedName>
</protein>
<feature type="region of interest" description="Disordered" evidence="1">
    <location>
        <begin position="1"/>
        <end position="22"/>
    </location>
</feature>
<evidence type="ECO:0000256" key="1">
    <source>
        <dbReference type="SAM" id="MobiDB-lite"/>
    </source>
</evidence>
<feature type="compositionally biased region" description="Basic and acidic residues" evidence="1">
    <location>
        <begin position="361"/>
        <end position="370"/>
    </location>
</feature>
<reference evidence="2 3" key="1">
    <citation type="submission" date="2021-11" db="EMBL/GenBank/DDBJ databases">
        <title>Black yeast isolated from Biological Soil Crust.</title>
        <authorList>
            <person name="Kurbessoian T."/>
        </authorList>
    </citation>
    <scope>NUCLEOTIDE SEQUENCE [LARGE SCALE GENOMIC DNA]</scope>
    <source>
        <strain evidence="2 3">CCFEE 5522</strain>
    </source>
</reference>
<proteinExistence type="predicted"/>
<name>A0AAV9J9P4_9PEZI</name>
<evidence type="ECO:0000313" key="3">
    <source>
        <dbReference type="Proteomes" id="UP001324427"/>
    </source>
</evidence>
<accession>A0AAV9J9P4</accession>
<feature type="compositionally biased region" description="Acidic residues" evidence="1">
    <location>
        <begin position="348"/>
        <end position="360"/>
    </location>
</feature>
<evidence type="ECO:0000313" key="2">
    <source>
        <dbReference type="EMBL" id="KAK4541840.1"/>
    </source>
</evidence>
<sequence>MPTYQPMNTFARPSKTSSNFPVDEEKPKWVWIPASLCNEESEEEIKAYLSMNQGDELKLNKSLKVVVDSVARKRFKHRVDVLMNHAFNFDGSPINKSVVYFTSGRIGFSFSAPIVAYAVRDSWHREDMDMEDATALCHFMISYANERPEFMAGSKRMGRKVEGVKIRCDGEIKRSGGERFVAVKVPPSAPVFWLGKSGVHDSEIAEAVGLPLISARYSFLPVEAGKIQTGYATNIPATLMHKNISSKAPPAELIWDIPDDFGVAAACWQSGVGGVLVVRQNRQPLKPHVVEALCSFIANELGPLFQCLWSDELYEGTSVTREQLLAQITPRKWEMYLQAWKDEKSIPDEESEDEDSDSDSEVDRFSRCIL</sequence>
<comment type="caution">
    <text evidence="2">The sequence shown here is derived from an EMBL/GenBank/DDBJ whole genome shotgun (WGS) entry which is preliminary data.</text>
</comment>
<keyword evidence="3" id="KW-1185">Reference proteome</keyword>
<organism evidence="2 3">
    <name type="scientific">Oleoguttula mirabilis</name>
    <dbReference type="NCBI Taxonomy" id="1507867"/>
    <lineage>
        <taxon>Eukaryota</taxon>
        <taxon>Fungi</taxon>
        <taxon>Dikarya</taxon>
        <taxon>Ascomycota</taxon>
        <taxon>Pezizomycotina</taxon>
        <taxon>Dothideomycetes</taxon>
        <taxon>Dothideomycetidae</taxon>
        <taxon>Mycosphaerellales</taxon>
        <taxon>Teratosphaeriaceae</taxon>
        <taxon>Oleoguttula</taxon>
    </lineage>
</organism>
<dbReference type="Proteomes" id="UP001324427">
    <property type="component" value="Unassembled WGS sequence"/>
</dbReference>
<dbReference type="AlphaFoldDB" id="A0AAV9J9P4"/>